<dbReference type="Proteomes" id="UP000248021">
    <property type="component" value="Unassembled WGS sequence"/>
</dbReference>
<dbReference type="EMBL" id="QJJK01000001">
    <property type="protein sequence ID" value="PXW64909.1"/>
    <property type="molecule type" value="Genomic_DNA"/>
</dbReference>
<dbReference type="RefSeq" id="WP_110372929.1">
    <property type="nucleotide sequence ID" value="NZ_CAKNFM010000006.1"/>
</dbReference>
<gene>
    <name evidence="1" type="ORF">C7450_101669</name>
</gene>
<dbReference type="InterPro" id="IPR036624">
    <property type="entry name" value="Hcp1-lik_sf"/>
</dbReference>
<dbReference type="AlphaFoldDB" id="A0A2V3UID1"/>
<dbReference type="Gene3D" id="2.30.110.20">
    <property type="entry name" value="Hcp1-like"/>
    <property type="match status" value="1"/>
</dbReference>
<evidence type="ECO:0000313" key="2">
    <source>
        <dbReference type="Proteomes" id="UP000248021"/>
    </source>
</evidence>
<reference evidence="1 2" key="1">
    <citation type="submission" date="2018-05" db="EMBL/GenBank/DDBJ databases">
        <title>Genomic Encyclopedia of Type Strains, Phase IV (KMG-IV): sequencing the most valuable type-strain genomes for metagenomic binning, comparative biology and taxonomic classification.</title>
        <authorList>
            <person name="Goeker M."/>
        </authorList>
    </citation>
    <scope>NUCLEOTIDE SEQUENCE [LARGE SCALE GENOMIC DNA]</scope>
    <source>
        <strain evidence="1 2">DSM 6462</strain>
    </source>
</reference>
<dbReference type="InterPro" id="IPR053165">
    <property type="entry name" value="HSI-I_assembly_Hcp1"/>
</dbReference>
<name>A0A2V3UID1_9HYPH</name>
<dbReference type="InterPro" id="IPR008514">
    <property type="entry name" value="T6SS_Hcp"/>
</dbReference>
<dbReference type="PANTHER" id="PTHR36152">
    <property type="entry name" value="CYTOPLASMIC PROTEIN-RELATED"/>
    <property type="match status" value="1"/>
</dbReference>
<dbReference type="Pfam" id="PF05638">
    <property type="entry name" value="T6SS_HCP"/>
    <property type="match status" value="1"/>
</dbReference>
<organism evidence="1 2">
    <name type="scientific">Chelatococcus asaccharovorans</name>
    <dbReference type="NCBI Taxonomy" id="28210"/>
    <lineage>
        <taxon>Bacteria</taxon>
        <taxon>Pseudomonadati</taxon>
        <taxon>Pseudomonadota</taxon>
        <taxon>Alphaproteobacteria</taxon>
        <taxon>Hyphomicrobiales</taxon>
        <taxon>Chelatococcaceae</taxon>
        <taxon>Chelatococcus</taxon>
    </lineage>
</organism>
<dbReference type="OrthoDB" id="7571664at2"/>
<evidence type="ECO:0000313" key="1">
    <source>
        <dbReference type="EMBL" id="PXW64909.1"/>
    </source>
</evidence>
<keyword evidence="2" id="KW-1185">Reference proteome</keyword>
<comment type="caution">
    <text evidence="1">The sequence shown here is derived from an EMBL/GenBank/DDBJ whole genome shotgun (WGS) entry which is preliminary data.</text>
</comment>
<accession>A0A2V3UID1</accession>
<dbReference type="PANTHER" id="PTHR36152:SF1">
    <property type="entry name" value="UBIQUITIN-LIKE DOMAIN-CONTAINING PROTEIN"/>
    <property type="match status" value="1"/>
</dbReference>
<sequence length="155" mass="16876">MTIYLKHEKIKGSATNPDYKDALDVASVEWGVARYVSQKVGNTANREAGEANLSDVHIRRRVDGGSPALFEHAAKVKDAFKIELIFLMSGKTPYLRIELQNAIISAYSFTGRGNGEDEESISISFTKLEIKYTTMGSDNKPGTNIVGSFDVAAAA</sequence>
<proteinExistence type="predicted"/>
<dbReference type="SUPFAM" id="SSF141452">
    <property type="entry name" value="Hcp1-like"/>
    <property type="match status" value="1"/>
</dbReference>
<protein>
    <submittedName>
        <fullName evidence="1">Type VI secretion system secreted protein Hcp</fullName>
    </submittedName>
</protein>